<keyword evidence="7" id="KW-1185">Reference proteome</keyword>
<feature type="compositionally biased region" description="Low complexity" evidence="4">
    <location>
        <begin position="238"/>
        <end position="248"/>
    </location>
</feature>
<dbReference type="FunFam" id="3.40.50.410:FF:000005">
    <property type="entry name" value="26S proteasome non-ATPase regulatory subunit 4"/>
    <property type="match status" value="1"/>
</dbReference>
<dbReference type="GO" id="GO:0031593">
    <property type="term" value="F:polyubiquitin modification-dependent protein binding"/>
    <property type="evidence" value="ECO:0007669"/>
    <property type="project" value="TreeGrafter"/>
</dbReference>
<dbReference type="PANTHER" id="PTHR10223">
    <property type="entry name" value="26S PROTEASOME NON-ATPASE REGULATORY SUBUNIT 4"/>
    <property type="match status" value="1"/>
</dbReference>
<dbReference type="InterPro" id="IPR036465">
    <property type="entry name" value="vWFA_dom_sf"/>
</dbReference>
<evidence type="ECO:0000256" key="1">
    <source>
        <dbReference type="ARBA" id="ARBA00005574"/>
    </source>
</evidence>
<protein>
    <recommendedName>
        <fullName evidence="2">26S proteasome non-ATPase regulatory subunit 4</fullName>
    </recommendedName>
</protein>
<evidence type="ECO:0000313" key="6">
    <source>
        <dbReference type="EMBL" id="PAV77533.1"/>
    </source>
</evidence>
<dbReference type="Proteomes" id="UP000218231">
    <property type="component" value="Unassembled WGS sequence"/>
</dbReference>
<feature type="region of interest" description="Disordered" evidence="4">
    <location>
        <begin position="238"/>
        <end position="281"/>
    </location>
</feature>
<feature type="region of interest" description="Disordered" evidence="4">
    <location>
        <begin position="351"/>
        <end position="419"/>
    </location>
</feature>
<feature type="domain" description="VWFA" evidence="5">
    <location>
        <begin position="5"/>
        <end position="190"/>
    </location>
</feature>
<evidence type="ECO:0000256" key="3">
    <source>
        <dbReference type="ARBA" id="ARBA00022942"/>
    </source>
</evidence>
<dbReference type="PROSITE" id="PS50234">
    <property type="entry name" value="VWFA"/>
    <property type="match status" value="1"/>
</dbReference>
<feature type="compositionally biased region" description="Basic and acidic residues" evidence="4">
    <location>
        <begin position="437"/>
        <end position="453"/>
    </location>
</feature>
<feature type="compositionally biased region" description="Acidic residues" evidence="4">
    <location>
        <begin position="400"/>
        <end position="409"/>
    </location>
</feature>
<dbReference type="Pfam" id="PF13519">
    <property type="entry name" value="VWA_2"/>
    <property type="match status" value="1"/>
</dbReference>
<dbReference type="PANTHER" id="PTHR10223:SF0">
    <property type="entry name" value="26S PROTEASOME NON-ATPASE REGULATORY SUBUNIT 4"/>
    <property type="match status" value="1"/>
</dbReference>
<gene>
    <name evidence="6" type="ORF">WR25_02558</name>
</gene>
<comment type="caution">
    <text evidence="6">The sequence shown here is derived from an EMBL/GenBank/DDBJ whole genome shotgun (WGS) entry which is preliminary data.</text>
</comment>
<dbReference type="STRING" id="2018661.A0A2A2KUS6"/>
<sequence length="530" mass="57622">MVQESTMICVDSSEYMRNGDFVPNRLVSLQDAAQLVIQAKLRGNPENAVGLLAMNGGIDVLCSMTSENNKLQSKLNSLAPKGACNFLSAIKTAHLALKNRQNRNHRMRIVLFCGSPLDEINLEELVKLAKKLRKEKVFVDCVCFGEAGGENSQKMADFIDALNGKDNSGSNLIVVPAGTSLREVLATSAVCRGEDGNVIGGGAAGAAGFEFGIDPEEDPDLALALRVSMEEERARQAALAAQNAQAQAGGEGGNGAAAGQAAVQPDAGQRQQQPGAGSEQMDVDMQHMTEEEQLEWALRMSMQNDVETAAEPTNATTPATGQAHTATSGGGQDDLDSLMNDPELLQELVNQVPSSNQGNSNNEKGSEEKKKGGHLFESRMAKRRSATIPEDVRPTSSDSEANDEDEDAPMEVTSKITNSDIPLLEDEEPEESLYEQVKAKKSNEAQQKKEAKMAKRRLKRKVRKLKKGQFEVQTRNARFKVVTLDGVRNSLQPEKNFRAELLAARTANRRITKESVNCSEKRRNWLKKGK</sequence>
<dbReference type="InterPro" id="IPR002035">
    <property type="entry name" value="VWF_A"/>
</dbReference>
<comment type="similarity">
    <text evidence="1">Belongs to the proteasome subunit S5A family.</text>
</comment>
<feature type="compositionally biased region" description="Low complexity" evidence="4">
    <location>
        <begin position="307"/>
        <end position="320"/>
    </location>
</feature>
<accession>A0A2A2KUS6</accession>
<evidence type="ECO:0000256" key="2">
    <source>
        <dbReference type="ARBA" id="ARBA00014934"/>
    </source>
</evidence>
<name>A0A2A2KUS6_9BILA</name>
<keyword evidence="3" id="KW-0647">Proteasome</keyword>
<dbReference type="SMART" id="SM00726">
    <property type="entry name" value="UIM"/>
    <property type="match status" value="2"/>
</dbReference>
<dbReference type="GO" id="GO:0005829">
    <property type="term" value="C:cytosol"/>
    <property type="evidence" value="ECO:0007669"/>
    <property type="project" value="TreeGrafter"/>
</dbReference>
<evidence type="ECO:0000259" key="5">
    <source>
        <dbReference type="PROSITE" id="PS50234"/>
    </source>
</evidence>
<dbReference type="GO" id="GO:0043161">
    <property type="term" value="P:proteasome-mediated ubiquitin-dependent protein catabolic process"/>
    <property type="evidence" value="ECO:0007669"/>
    <property type="project" value="TreeGrafter"/>
</dbReference>
<reference evidence="6 7" key="1">
    <citation type="journal article" date="2017" name="Curr. Biol.">
        <title>Genome architecture and evolution of a unichromosomal asexual nematode.</title>
        <authorList>
            <person name="Fradin H."/>
            <person name="Zegar C."/>
            <person name="Gutwein M."/>
            <person name="Lucas J."/>
            <person name="Kovtun M."/>
            <person name="Corcoran D."/>
            <person name="Baugh L.R."/>
            <person name="Kiontke K."/>
            <person name="Gunsalus K."/>
            <person name="Fitch D.H."/>
            <person name="Piano F."/>
        </authorList>
    </citation>
    <scope>NUCLEOTIDE SEQUENCE [LARGE SCALE GENOMIC DNA]</scope>
    <source>
        <strain evidence="6">PF1309</strain>
    </source>
</reference>
<dbReference type="SUPFAM" id="SSF53300">
    <property type="entry name" value="vWA-like"/>
    <property type="match status" value="1"/>
</dbReference>
<evidence type="ECO:0000313" key="7">
    <source>
        <dbReference type="Proteomes" id="UP000218231"/>
    </source>
</evidence>
<dbReference type="GO" id="GO:0008540">
    <property type="term" value="C:proteasome regulatory particle, base subcomplex"/>
    <property type="evidence" value="ECO:0007669"/>
    <property type="project" value="TreeGrafter"/>
</dbReference>
<feature type="compositionally biased region" description="Low complexity" evidence="4">
    <location>
        <begin position="257"/>
        <end position="269"/>
    </location>
</feature>
<dbReference type="AlphaFoldDB" id="A0A2A2KUS6"/>
<proteinExistence type="inferred from homology"/>
<dbReference type="InterPro" id="IPR027040">
    <property type="entry name" value="PSMD4"/>
</dbReference>
<dbReference type="Pfam" id="PF02809">
    <property type="entry name" value="UIM"/>
    <property type="match status" value="2"/>
</dbReference>
<feature type="compositionally biased region" description="Basic and acidic residues" evidence="4">
    <location>
        <begin position="364"/>
        <end position="380"/>
    </location>
</feature>
<dbReference type="Gene3D" id="6.10.250.380">
    <property type="match status" value="1"/>
</dbReference>
<dbReference type="Gene3D" id="6.10.300.40">
    <property type="match status" value="1"/>
</dbReference>
<feature type="region of interest" description="Disordered" evidence="4">
    <location>
        <begin position="307"/>
        <end position="338"/>
    </location>
</feature>
<dbReference type="InterPro" id="IPR003903">
    <property type="entry name" value="UIM_dom"/>
</dbReference>
<evidence type="ECO:0000256" key="4">
    <source>
        <dbReference type="SAM" id="MobiDB-lite"/>
    </source>
</evidence>
<feature type="region of interest" description="Disordered" evidence="4">
    <location>
        <begin position="435"/>
        <end position="456"/>
    </location>
</feature>
<dbReference type="Gene3D" id="3.40.50.410">
    <property type="entry name" value="von Willebrand factor, type A domain"/>
    <property type="match status" value="1"/>
</dbReference>
<dbReference type="OrthoDB" id="1731724at2759"/>
<feature type="compositionally biased region" description="Low complexity" evidence="4">
    <location>
        <begin position="354"/>
        <end position="363"/>
    </location>
</feature>
<dbReference type="GO" id="GO:0005634">
    <property type="term" value="C:nucleus"/>
    <property type="evidence" value="ECO:0007669"/>
    <property type="project" value="TreeGrafter"/>
</dbReference>
<dbReference type="EMBL" id="LIAE01007695">
    <property type="protein sequence ID" value="PAV77533.1"/>
    <property type="molecule type" value="Genomic_DNA"/>
</dbReference>
<organism evidence="6 7">
    <name type="scientific">Diploscapter pachys</name>
    <dbReference type="NCBI Taxonomy" id="2018661"/>
    <lineage>
        <taxon>Eukaryota</taxon>
        <taxon>Metazoa</taxon>
        <taxon>Ecdysozoa</taxon>
        <taxon>Nematoda</taxon>
        <taxon>Chromadorea</taxon>
        <taxon>Rhabditida</taxon>
        <taxon>Rhabditina</taxon>
        <taxon>Rhabditomorpha</taxon>
        <taxon>Rhabditoidea</taxon>
        <taxon>Rhabditidae</taxon>
        <taxon>Diploscapter</taxon>
    </lineage>
</organism>
<dbReference type="PROSITE" id="PS50330">
    <property type="entry name" value="UIM"/>
    <property type="match status" value="2"/>
</dbReference>